<dbReference type="Pfam" id="PF02602">
    <property type="entry name" value="HEM4"/>
    <property type="match status" value="1"/>
</dbReference>
<accession>A0A6J6XEU7</accession>
<reference evidence="8" key="1">
    <citation type="submission" date="2020-05" db="EMBL/GenBank/DDBJ databases">
        <authorList>
            <person name="Chiriac C."/>
            <person name="Salcher M."/>
            <person name="Ghai R."/>
            <person name="Kavagutti S V."/>
        </authorList>
    </citation>
    <scope>NUCLEOTIDE SEQUENCE</scope>
</reference>
<evidence type="ECO:0000256" key="3">
    <source>
        <dbReference type="ARBA" id="ARBA00022691"/>
    </source>
</evidence>
<name>A0A6J6XEU7_9ZZZZ</name>
<dbReference type="SUPFAM" id="SSF53790">
    <property type="entry name" value="Tetrapyrrole methylase"/>
    <property type="match status" value="1"/>
</dbReference>
<keyword evidence="2" id="KW-0808">Transferase</keyword>
<dbReference type="GO" id="GO:0032259">
    <property type="term" value="P:methylation"/>
    <property type="evidence" value="ECO:0007669"/>
    <property type="project" value="UniProtKB-KW"/>
</dbReference>
<organism evidence="8">
    <name type="scientific">freshwater metagenome</name>
    <dbReference type="NCBI Taxonomy" id="449393"/>
    <lineage>
        <taxon>unclassified sequences</taxon>
        <taxon>metagenomes</taxon>
        <taxon>ecological metagenomes</taxon>
    </lineage>
</organism>
<dbReference type="InterPro" id="IPR035996">
    <property type="entry name" value="4pyrrol_Methylase_sf"/>
</dbReference>
<keyword evidence="4" id="KW-0627">Porphyrin biosynthesis</keyword>
<feature type="domain" description="Tetrapyrrole methylase" evidence="6">
    <location>
        <begin position="2"/>
        <end position="187"/>
    </location>
</feature>
<dbReference type="AlphaFoldDB" id="A0A6J6XEU7"/>
<dbReference type="Gene3D" id="3.40.1010.10">
    <property type="entry name" value="Cobalt-precorrin-4 Transmethylase, Domain 1"/>
    <property type="match status" value="1"/>
</dbReference>
<dbReference type="PANTHER" id="PTHR45790">
    <property type="entry name" value="SIROHEME SYNTHASE-RELATED"/>
    <property type="match status" value="1"/>
</dbReference>
<dbReference type="EMBL" id="CAFAAD010000082">
    <property type="protein sequence ID" value="CAB4795302.1"/>
    <property type="molecule type" value="Genomic_DNA"/>
</dbReference>
<dbReference type="GO" id="GO:0019354">
    <property type="term" value="P:siroheme biosynthetic process"/>
    <property type="evidence" value="ECO:0007669"/>
    <property type="project" value="InterPro"/>
</dbReference>
<dbReference type="NCBIfam" id="TIGR01469">
    <property type="entry name" value="cobA_cysG_Cterm"/>
    <property type="match status" value="1"/>
</dbReference>
<proteinExistence type="predicted"/>
<dbReference type="GO" id="GO:0004852">
    <property type="term" value="F:uroporphyrinogen-III synthase activity"/>
    <property type="evidence" value="ECO:0007669"/>
    <property type="project" value="InterPro"/>
</dbReference>
<feature type="domain" description="Tetrapyrrole biosynthesis uroporphyrinogen III synthase" evidence="7">
    <location>
        <begin position="233"/>
        <end position="452"/>
    </location>
</feature>
<dbReference type="Gene3D" id="3.40.50.10090">
    <property type="match status" value="2"/>
</dbReference>
<dbReference type="Pfam" id="PF00590">
    <property type="entry name" value="TP_methylase"/>
    <property type="match status" value="1"/>
</dbReference>
<dbReference type="PANTHER" id="PTHR45790:SF3">
    <property type="entry name" value="S-ADENOSYL-L-METHIONINE-DEPENDENT UROPORPHYRINOGEN III METHYLTRANSFERASE, CHLOROPLASTIC"/>
    <property type="match status" value="1"/>
</dbReference>
<evidence type="ECO:0000256" key="2">
    <source>
        <dbReference type="ARBA" id="ARBA00022679"/>
    </source>
</evidence>
<sequence length="486" mass="51736">MADVVVFDRLSVSALLELAPVDAERISVAKSAGQAVMAQDGINELLVAKARQGKTVVRLKGGDPFVFARGGEEAAALAAAGIHYEVVPGVSSAIAVPAYAGIPVTLRHSSTSFTVITGHEDPDKGDEVNWEAAAQLGGTIIILMGVGRLPKIVDRLLAGGLAPDTPAAAIRWGTRPDQHTVRSTLSGIAREQLQSPSVIVVGQVAAMDLSWFESRPLFGKKVVVTRPRHQSSVLADRLRDEGAEALMVPTIEIVDPTDQGAALRASIDHLSSYDWVILTSANGAARFCELLRDGRDLAGVKIAAIGPGTAEVLADFNLIADLVPERFIAESLLEAFPLPSETDQSRVLLARAEVARDVLPDGLRDLGWRVDVVDAYRTISVEPSDAERERIAQADIVTFTSSSTVDNWVAAFGSDTLPKVVACIGPITADTAQRAGLRVDVIAEVHTIDGLVDALIERVAHPDAPKSTVRRRASRGPRFGRKPRRA</sequence>
<dbReference type="InterPro" id="IPR003754">
    <property type="entry name" value="4pyrrol_synth_uPrphyn_synth"/>
</dbReference>
<keyword evidence="1" id="KW-0489">Methyltransferase</keyword>
<protein>
    <submittedName>
        <fullName evidence="8">Unannotated protein</fullName>
    </submittedName>
</protein>
<keyword evidence="3" id="KW-0949">S-adenosyl-L-methionine</keyword>
<dbReference type="NCBIfam" id="NF004790">
    <property type="entry name" value="PRK06136.1"/>
    <property type="match status" value="1"/>
</dbReference>
<evidence type="ECO:0000259" key="7">
    <source>
        <dbReference type="Pfam" id="PF02602"/>
    </source>
</evidence>
<evidence type="ECO:0000259" key="6">
    <source>
        <dbReference type="Pfam" id="PF00590"/>
    </source>
</evidence>
<evidence type="ECO:0000256" key="1">
    <source>
        <dbReference type="ARBA" id="ARBA00022603"/>
    </source>
</evidence>
<dbReference type="InterPro" id="IPR014776">
    <property type="entry name" value="4pyrrole_Mease_sub2"/>
</dbReference>
<dbReference type="CDD" id="cd06578">
    <property type="entry name" value="HemD"/>
    <property type="match status" value="1"/>
</dbReference>
<dbReference type="GO" id="GO:0004851">
    <property type="term" value="F:uroporphyrin-III C-methyltransferase activity"/>
    <property type="evidence" value="ECO:0007669"/>
    <property type="project" value="TreeGrafter"/>
</dbReference>
<dbReference type="SUPFAM" id="SSF69618">
    <property type="entry name" value="HemD-like"/>
    <property type="match status" value="1"/>
</dbReference>
<dbReference type="InterPro" id="IPR000878">
    <property type="entry name" value="4pyrrol_Mease"/>
</dbReference>
<evidence type="ECO:0000313" key="8">
    <source>
        <dbReference type="EMBL" id="CAB4795302.1"/>
    </source>
</evidence>
<gene>
    <name evidence="8" type="ORF">UFOPK2969_01134</name>
</gene>
<dbReference type="InterPro" id="IPR036108">
    <property type="entry name" value="4pyrrol_syn_uPrphyn_synt_sf"/>
</dbReference>
<dbReference type="FunFam" id="3.30.950.10:FF:000001">
    <property type="entry name" value="Siroheme synthase"/>
    <property type="match status" value="1"/>
</dbReference>
<dbReference type="Gene3D" id="3.30.950.10">
    <property type="entry name" value="Methyltransferase, Cobalt-precorrin-4 Transmethylase, Domain 2"/>
    <property type="match status" value="1"/>
</dbReference>
<evidence type="ECO:0000256" key="4">
    <source>
        <dbReference type="ARBA" id="ARBA00023244"/>
    </source>
</evidence>
<feature type="region of interest" description="Disordered" evidence="5">
    <location>
        <begin position="463"/>
        <end position="486"/>
    </location>
</feature>
<dbReference type="InterPro" id="IPR014777">
    <property type="entry name" value="4pyrrole_Mease_sub1"/>
</dbReference>
<dbReference type="InterPro" id="IPR050161">
    <property type="entry name" value="Siro_Cobalamin_biosynth"/>
</dbReference>
<dbReference type="InterPro" id="IPR006366">
    <property type="entry name" value="CobA/CysG_C"/>
</dbReference>
<dbReference type="CDD" id="cd11642">
    <property type="entry name" value="SUMT"/>
    <property type="match status" value="1"/>
</dbReference>
<evidence type="ECO:0000256" key="5">
    <source>
        <dbReference type="SAM" id="MobiDB-lite"/>
    </source>
</evidence>
<feature type="compositionally biased region" description="Basic residues" evidence="5">
    <location>
        <begin position="468"/>
        <end position="486"/>
    </location>
</feature>